<dbReference type="Pfam" id="PF07869">
    <property type="entry name" value="DUF1656"/>
    <property type="match status" value="1"/>
</dbReference>
<keyword evidence="1" id="KW-1003">Cell membrane</keyword>
<keyword evidence="4 5" id="KW-0472">Membrane</keyword>
<evidence type="ECO:0000256" key="3">
    <source>
        <dbReference type="ARBA" id="ARBA00022989"/>
    </source>
</evidence>
<feature type="transmembrane region" description="Helical" evidence="5">
    <location>
        <begin position="6"/>
        <end position="29"/>
    </location>
</feature>
<evidence type="ECO:0000256" key="1">
    <source>
        <dbReference type="ARBA" id="ARBA00022475"/>
    </source>
</evidence>
<feature type="transmembrane region" description="Helical" evidence="5">
    <location>
        <begin position="41"/>
        <end position="67"/>
    </location>
</feature>
<organism evidence="6 7">
    <name type="scientific">Sphingomonas dokdonensis</name>
    <dbReference type="NCBI Taxonomy" id="344880"/>
    <lineage>
        <taxon>Bacteria</taxon>
        <taxon>Pseudomonadati</taxon>
        <taxon>Pseudomonadota</taxon>
        <taxon>Alphaproteobacteria</taxon>
        <taxon>Sphingomonadales</taxon>
        <taxon>Sphingomonadaceae</taxon>
        <taxon>Sphingomonas</taxon>
    </lineage>
</organism>
<keyword evidence="2 5" id="KW-0812">Transmembrane</keyword>
<keyword evidence="7" id="KW-1185">Reference proteome</keyword>
<sequence length="71" mass="7437">MIGEIAIGAVFVPTLLVVALLALLLTALLVRVASKAGLYRFVAYGALVDVCLFIFVLAALAVLFPLLGVHL</sequence>
<comment type="caution">
    <text evidence="6">The sequence shown here is derived from an EMBL/GenBank/DDBJ whole genome shotgun (WGS) entry which is preliminary data.</text>
</comment>
<evidence type="ECO:0000313" key="7">
    <source>
        <dbReference type="Proteomes" id="UP000197290"/>
    </source>
</evidence>
<evidence type="ECO:0000256" key="2">
    <source>
        <dbReference type="ARBA" id="ARBA00022692"/>
    </source>
</evidence>
<dbReference type="EMBL" id="NBBI01000001">
    <property type="protein sequence ID" value="OWK33259.1"/>
    <property type="molecule type" value="Genomic_DNA"/>
</dbReference>
<evidence type="ECO:0000256" key="4">
    <source>
        <dbReference type="ARBA" id="ARBA00023136"/>
    </source>
</evidence>
<evidence type="ECO:0000313" key="6">
    <source>
        <dbReference type="EMBL" id="OWK33259.1"/>
    </source>
</evidence>
<dbReference type="InterPro" id="IPR012451">
    <property type="entry name" value="DUF1656"/>
</dbReference>
<accession>A0A245ZU44</accession>
<reference evidence="6 7" key="1">
    <citation type="submission" date="2017-03" db="EMBL/GenBank/DDBJ databases">
        <title>Genome sequence of Sphingomonas dokdonensis DSM 21029.</title>
        <authorList>
            <person name="Poehlein A."/>
            <person name="Wuebbeler J.H."/>
            <person name="Steinbuechel A."/>
            <person name="Daniel R."/>
        </authorList>
    </citation>
    <scope>NUCLEOTIDE SEQUENCE [LARGE SCALE GENOMIC DNA]</scope>
    <source>
        <strain evidence="6 7">DSM 21029</strain>
    </source>
</reference>
<dbReference type="RefSeq" id="WP_088365547.1">
    <property type="nucleotide sequence ID" value="NZ_NBBI01000001.1"/>
</dbReference>
<proteinExistence type="predicted"/>
<keyword evidence="3 5" id="KW-1133">Transmembrane helix</keyword>
<dbReference type="AlphaFoldDB" id="A0A245ZU44"/>
<name>A0A245ZU44_9SPHN</name>
<gene>
    <name evidence="6" type="ORF">SPDO_01340</name>
</gene>
<dbReference type="Proteomes" id="UP000197290">
    <property type="component" value="Unassembled WGS sequence"/>
</dbReference>
<protein>
    <recommendedName>
        <fullName evidence="8">DUF1656 domain-containing protein</fullName>
    </recommendedName>
</protein>
<evidence type="ECO:0000256" key="5">
    <source>
        <dbReference type="SAM" id="Phobius"/>
    </source>
</evidence>
<evidence type="ECO:0008006" key="8">
    <source>
        <dbReference type="Google" id="ProtNLM"/>
    </source>
</evidence>